<gene>
    <name evidence="2" type="ORF">GWK47_050419</name>
</gene>
<dbReference type="OrthoDB" id="6343871at2759"/>
<feature type="domain" description="P2X purinoreceptor 7 intracellular" evidence="1">
    <location>
        <begin position="54"/>
        <end position="103"/>
    </location>
</feature>
<dbReference type="AlphaFoldDB" id="A0A8J5CTQ0"/>
<protein>
    <recommendedName>
        <fullName evidence="1">P2X purinoreceptor 7 intracellular domain-containing protein</fullName>
    </recommendedName>
</protein>
<dbReference type="Pfam" id="PF20478">
    <property type="entry name" value="P2RX7_C"/>
    <property type="match status" value="1"/>
</dbReference>
<dbReference type="PANTHER" id="PTHR36981">
    <property type="entry name" value="ZGC:195170"/>
    <property type="match status" value="1"/>
</dbReference>
<proteinExistence type="predicted"/>
<dbReference type="EMBL" id="JACEEZ010014468">
    <property type="protein sequence ID" value="KAG0719462.1"/>
    <property type="molecule type" value="Genomic_DNA"/>
</dbReference>
<dbReference type="InterPro" id="IPR046815">
    <property type="entry name" value="P2RX7_C"/>
</dbReference>
<name>A0A8J5CTQ0_CHIOP</name>
<dbReference type="Proteomes" id="UP000770661">
    <property type="component" value="Unassembled WGS sequence"/>
</dbReference>
<sequence length="108" mass="12581">MCMLPNHEYCQAKLKDSNIPNANFKCITVHPGFPGVCLFQPLGIGGCLPDIQSHKWRYRYVAYRQFVRWIWRYLGRKIRVVIPACAVSAIRKEFDSDSYKGFKLPDIQ</sequence>
<dbReference type="PANTHER" id="PTHR36981:SF1">
    <property type="entry name" value="P2X PURINORECEPTOR 7 INTRACELLULAR DOMAIN-CONTAINING PROTEIN"/>
    <property type="match status" value="1"/>
</dbReference>
<evidence type="ECO:0000313" key="3">
    <source>
        <dbReference type="Proteomes" id="UP000770661"/>
    </source>
</evidence>
<evidence type="ECO:0000259" key="1">
    <source>
        <dbReference type="Pfam" id="PF20478"/>
    </source>
</evidence>
<keyword evidence="3" id="KW-1185">Reference proteome</keyword>
<organism evidence="2 3">
    <name type="scientific">Chionoecetes opilio</name>
    <name type="common">Atlantic snow crab</name>
    <name type="synonym">Cancer opilio</name>
    <dbReference type="NCBI Taxonomy" id="41210"/>
    <lineage>
        <taxon>Eukaryota</taxon>
        <taxon>Metazoa</taxon>
        <taxon>Ecdysozoa</taxon>
        <taxon>Arthropoda</taxon>
        <taxon>Crustacea</taxon>
        <taxon>Multicrustacea</taxon>
        <taxon>Malacostraca</taxon>
        <taxon>Eumalacostraca</taxon>
        <taxon>Eucarida</taxon>
        <taxon>Decapoda</taxon>
        <taxon>Pleocyemata</taxon>
        <taxon>Brachyura</taxon>
        <taxon>Eubrachyura</taxon>
        <taxon>Majoidea</taxon>
        <taxon>Majidae</taxon>
        <taxon>Chionoecetes</taxon>
    </lineage>
</organism>
<evidence type="ECO:0000313" key="2">
    <source>
        <dbReference type="EMBL" id="KAG0719462.1"/>
    </source>
</evidence>
<reference evidence="2" key="1">
    <citation type="submission" date="2020-07" db="EMBL/GenBank/DDBJ databases">
        <title>The High-quality genome of the commercially important snow crab, Chionoecetes opilio.</title>
        <authorList>
            <person name="Jeong J.-H."/>
            <person name="Ryu S."/>
        </authorList>
    </citation>
    <scope>NUCLEOTIDE SEQUENCE</scope>
    <source>
        <strain evidence="2">MADBK_172401_WGS</strain>
        <tissue evidence="2">Digestive gland</tissue>
    </source>
</reference>
<comment type="caution">
    <text evidence="2">The sequence shown here is derived from an EMBL/GenBank/DDBJ whole genome shotgun (WGS) entry which is preliminary data.</text>
</comment>
<accession>A0A8J5CTQ0</accession>